<comment type="caution">
    <text evidence="2">The sequence shown here is derived from an EMBL/GenBank/DDBJ whole genome shotgun (WGS) entry which is preliminary data.</text>
</comment>
<evidence type="ECO:0000313" key="2">
    <source>
        <dbReference type="EMBL" id="KAH7943903.1"/>
    </source>
</evidence>
<gene>
    <name evidence="2" type="ORF">HPB52_012671</name>
</gene>
<protein>
    <submittedName>
        <fullName evidence="2">Uncharacterized protein</fullName>
    </submittedName>
</protein>
<dbReference type="Proteomes" id="UP000821837">
    <property type="component" value="Unassembled WGS sequence"/>
</dbReference>
<proteinExistence type="predicted"/>
<feature type="region of interest" description="Disordered" evidence="1">
    <location>
        <begin position="73"/>
        <end position="103"/>
    </location>
</feature>
<reference evidence="2" key="2">
    <citation type="submission" date="2021-09" db="EMBL/GenBank/DDBJ databases">
        <authorList>
            <person name="Jia N."/>
            <person name="Wang J."/>
            <person name="Shi W."/>
            <person name="Du L."/>
            <person name="Sun Y."/>
            <person name="Zhan W."/>
            <person name="Jiang J."/>
            <person name="Wang Q."/>
            <person name="Zhang B."/>
            <person name="Ji P."/>
            <person name="Sakyi L.B."/>
            <person name="Cui X."/>
            <person name="Yuan T."/>
            <person name="Jiang B."/>
            <person name="Yang W."/>
            <person name="Lam T.T.-Y."/>
            <person name="Chang Q."/>
            <person name="Ding S."/>
            <person name="Wang X."/>
            <person name="Zhu J."/>
            <person name="Ruan X."/>
            <person name="Zhao L."/>
            <person name="Wei J."/>
            <person name="Que T."/>
            <person name="Du C."/>
            <person name="Cheng J."/>
            <person name="Dai P."/>
            <person name="Han X."/>
            <person name="Huang E."/>
            <person name="Gao Y."/>
            <person name="Liu J."/>
            <person name="Shao H."/>
            <person name="Ye R."/>
            <person name="Li L."/>
            <person name="Wei W."/>
            <person name="Wang X."/>
            <person name="Wang C."/>
            <person name="Huo Q."/>
            <person name="Li W."/>
            <person name="Guo W."/>
            <person name="Chen H."/>
            <person name="Chen S."/>
            <person name="Zhou L."/>
            <person name="Zhou L."/>
            <person name="Ni X."/>
            <person name="Tian J."/>
            <person name="Zhou Y."/>
            <person name="Sheng Y."/>
            <person name="Liu T."/>
            <person name="Pan Y."/>
            <person name="Xia L."/>
            <person name="Li J."/>
            <person name="Zhao F."/>
            <person name="Cao W."/>
        </authorList>
    </citation>
    <scope>NUCLEOTIDE SEQUENCE</scope>
    <source>
        <strain evidence="2">Rsan-2018</strain>
        <tissue evidence="2">Larvae</tissue>
    </source>
</reference>
<accession>A0A9D4PJT2</accession>
<dbReference type="AlphaFoldDB" id="A0A9D4PJT2"/>
<reference evidence="2" key="1">
    <citation type="journal article" date="2020" name="Cell">
        <title>Large-Scale Comparative Analyses of Tick Genomes Elucidate Their Genetic Diversity and Vector Capacities.</title>
        <authorList>
            <consortium name="Tick Genome and Microbiome Consortium (TIGMIC)"/>
            <person name="Jia N."/>
            <person name="Wang J."/>
            <person name="Shi W."/>
            <person name="Du L."/>
            <person name="Sun Y."/>
            <person name="Zhan W."/>
            <person name="Jiang J.F."/>
            <person name="Wang Q."/>
            <person name="Zhang B."/>
            <person name="Ji P."/>
            <person name="Bell-Sakyi L."/>
            <person name="Cui X.M."/>
            <person name="Yuan T.T."/>
            <person name="Jiang B.G."/>
            <person name="Yang W.F."/>
            <person name="Lam T.T."/>
            <person name="Chang Q.C."/>
            <person name="Ding S.J."/>
            <person name="Wang X.J."/>
            <person name="Zhu J.G."/>
            <person name="Ruan X.D."/>
            <person name="Zhao L."/>
            <person name="Wei J.T."/>
            <person name="Ye R.Z."/>
            <person name="Que T.C."/>
            <person name="Du C.H."/>
            <person name="Zhou Y.H."/>
            <person name="Cheng J.X."/>
            <person name="Dai P.F."/>
            <person name="Guo W.B."/>
            <person name="Han X.H."/>
            <person name="Huang E.J."/>
            <person name="Li L.F."/>
            <person name="Wei W."/>
            <person name="Gao Y.C."/>
            <person name="Liu J.Z."/>
            <person name="Shao H.Z."/>
            <person name="Wang X."/>
            <person name="Wang C.C."/>
            <person name="Yang T.C."/>
            <person name="Huo Q.B."/>
            <person name="Li W."/>
            <person name="Chen H.Y."/>
            <person name="Chen S.E."/>
            <person name="Zhou L.G."/>
            <person name="Ni X.B."/>
            <person name="Tian J.H."/>
            <person name="Sheng Y."/>
            <person name="Liu T."/>
            <person name="Pan Y.S."/>
            <person name="Xia L.Y."/>
            <person name="Li J."/>
            <person name="Zhao F."/>
            <person name="Cao W.C."/>
        </authorList>
    </citation>
    <scope>NUCLEOTIDE SEQUENCE</scope>
    <source>
        <strain evidence="2">Rsan-2018</strain>
    </source>
</reference>
<sequence>MFAERLKVSPQLLNLCLKARILLDQLSYPGVFPVLWQWYLRYLWWRRRWLRLGSIRQGRYLLESRPGARAPFGASAAPGAAAPAASGRDGTPLPGSTCHAGIP</sequence>
<keyword evidence="3" id="KW-1185">Reference proteome</keyword>
<organism evidence="2 3">
    <name type="scientific">Rhipicephalus sanguineus</name>
    <name type="common">Brown dog tick</name>
    <name type="synonym">Ixodes sanguineus</name>
    <dbReference type="NCBI Taxonomy" id="34632"/>
    <lineage>
        <taxon>Eukaryota</taxon>
        <taxon>Metazoa</taxon>
        <taxon>Ecdysozoa</taxon>
        <taxon>Arthropoda</taxon>
        <taxon>Chelicerata</taxon>
        <taxon>Arachnida</taxon>
        <taxon>Acari</taxon>
        <taxon>Parasitiformes</taxon>
        <taxon>Ixodida</taxon>
        <taxon>Ixodoidea</taxon>
        <taxon>Ixodidae</taxon>
        <taxon>Rhipicephalinae</taxon>
        <taxon>Rhipicephalus</taxon>
        <taxon>Rhipicephalus</taxon>
    </lineage>
</organism>
<name>A0A9D4PJT2_RHISA</name>
<feature type="compositionally biased region" description="Low complexity" evidence="1">
    <location>
        <begin position="73"/>
        <end position="88"/>
    </location>
</feature>
<dbReference type="EMBL" id="JABSTV010001253">
    <property type="protein sequence ID" value="KAH7943903.1"/>
    <property type="molecule type" value="Genomic_DNA"/>
</dbReference>
<evidence type="ECO:0000256" key="1">
    <source>
        <dbReference type="SAM" id="MobiDB-lite"/>
    </source>
</evidence>
<evidence type="ECO:0000313" key="3">
    <source>
        <dbReference type="Proteomes" id="UP000821837"/>
    </source>
</evidence>